<evidence type="ECO:0000313" key="9">
    <source>
        <dbReference type="EMBL" id="KAK3588004.1"/>
    </source>
</evidence>
<dbReference type="PROSITE" id="PS50071">
    <property type="entry name" value="HOMEOBOX_2"/>
    <property type="match status" value="1"/>
</dbReference>
<dbReference type="InterPro" id="IPR001356">
    <property type="entry name" value="HD"/>
</dbReference>
<dbReference type="InterPro" id="IPR009057">
    <property type="entry name" value="Homeodomain-like_sf"/>
</dbReference>
<evidence type="ECO:0000313" key="10">
    <source>
        <dbReference type="Proteomes" id="UP001195483"/>
    </source>
</evidence>
<dbReference type="SMART" id="SM00389">
    <property type="entry name" value="HOX"/>
    <property type="match status" value="1"/>
</dbReference>
<dbReference type="PANTHER" id="PTHR24329:SF543">
    <property type="entry name" value="FI01017P-RELATED"/>
    <property type="match status" value="1"/>
</dbReference>
<keyword evidence="10" id="KW-1185">Reference proteome</keyword>
<dbReference type="Gene3D" id="1.10.10.60">
    <property type="entry name" value="Homeodomain-like"/>
    <property type="match status" value="1"/>
</dbReference>
<keyword evidence="5 6" id="KW-0539">Nucleus</keyword>
<evidence type="ECO:0000256" key="5">
    <source>
        <dbReference type="ARBA" id="ARBA00023242"/>
    </source>
</evidence>
<reference evidence="9" key="2">
    <citation type="journal article" date="2021" name="Genome Biol. Evol.">
        <title>Developing a high-quality reference genome for a parasitic bivalve with doubly uniparental inheritance (Bivalvia: Unionida).</title>
        <authorList>
            <person name="Smith C.H."/>
        </authorList>
    </citation>
    <scope>NUCLEOTIDE SEQUENCE</scope>
    <source>
        <strain evidence="9">CHS0354</strain>
        <tissue evidence="9">Mantle</tissue>
    </source>
</reference>
<keyword evidence="3 6" id="KW-0238">DNA-binding</keyword>
<evidence type="ECO:0000256" key="1">
    <source>
        <dbReference type="ARBA" id="ARBA00004123"/>
    </source>
</evidence>
<organism evidence="9 10">
    <name type="scientific">Potamilus streckersoni</name>
    <dbReference type="NCBI Taxonomy" id="2493646"/>
    <lineage>
        <taxon>Eukaryota</taxon>
        <taxon>Metazoa</taxon>
        <taxon>Spiralia</taxon>
        <taxon>Lophotrochozoa</taxon>
        <taxon>Mollusca</taxon>
        <taxon>Bivalvia</taxon>
        <taxon>Autobranchia</taxon>
        <taxon>Heteroconchia</taxon>
        <taxon>Palaeoheterodonta</taxon>
        <taxon>Unionida</taxon>
        <taxon>Unionoidea</taxon>
        <taxon>Unionidae</taxon>
        <taxon>Ambleminae</taxon>
        <taxon>Lampsilini</taxon>
        <taxon>Potamilus</taxon>
    </lineage>
</organism>
<dbReference type="InterPro" id="IPR050649">
    <property type="entry name" value="Paired_Homeobox_TFs"/>
</dbReference>
<dbReference type="EMBL" id="JAEAOA010000895">
    <property type="protein sequence ID" value="KAK3588004.1"/>
    <property type="molecule type" value="Genomic_DNA"/>
</dbReference>
<reference evidence="9" key="1">
    <citation type="journal article" date="2021" name="Genome Biol. Evol.">
        <title>A High-Quality Reference Genome for a Parasitic Bivalve with Doubly Uniparental Inheritance (Bivalvia: Unionida).</title>
        <authorList>
            <person name="Smith C.H."/>
        </authorList>
    </citation>
    <scope>NUCLEOTIDE SEQUENCE</scope>
    <source>
        <strain evidence="9">CHS0354</strain>
    </source>
</reference>
<comment type="subcellular location">
    <subcellularLocation>
        <location evidence="1 6 7">Nucleus</location>
    </subcellularLocation>
</comment>
<evidence type="ECO:0000256" key="3">
    <source>
        <dbReference type="ARBA" id="ARBA00023125"/>
    </source>
</evidence>
<dbReference type="CDD" id="cd00086">
    <property type="entry name" value="homeodomain"/>
    <property type="match status" value="1"/>
</dbReference>
<reference evidence="9" key="3">
    <citation type="submission" date="2023-05" db="EMBL/GenBank/DDBJ databases">
        <authorList>
            <person name="Smith C.H."/>
        </authorList>
    </citation>
    <scope>NUCLEOTIDE SEQUENCE</scope>
    <source>
        <strain evidence="9">CHS0354</strain>
        <tissue evidence="9">Mantle</tissue>
    </source>
</reference>
<dbReference type="AlphaFoldDB" id="A0AAE0SA97"/>
<dbReference type="Proteomes" id="UP001195483">
    <property type="component" value="Unassembled WGS sequence"/>
</dbReference>
<keyword evidence="4 6" id="KW-0371">Homeobox</keyword>
<sequence>MNPCPPSSIPIRPEKSNTLQGFFASPTGRPIQDTCGYYGSIRPQGGHGTEDQSGRMNINLTNEFNSRFQGFDGESKGHTIKEELPQSQSGGTSSFDSAFRFNENNINNKDSSNAIPDVVERLPYPAMAIRHFLFYIPTPTSGHILNSRTLTHGDQQGKRKQRRYRTTFTSFQLDELERAFQKTHYPDVFYREELAMKIDLTEARVQVWFQNRRAKWRKHQKQLEKRNDAQGSICSLSGHVFSHLSVHLQPPKS</sequence>
<dbReference type="SUPFAM" id="SSF46689">
    <property type="entry name" value="Homeodomain-like"/>
    <property type="match status" value="1"/>
</dbReference>
<proteinExistence type="predicted"/>
<keyword evidence="2" id="KW-0217">Developmental protein</keyword>
<comment type="caution">
    <text evidence="9">The sequence shown here is derived from an EMBL/GenBank/DDBJ whole genome shotgun (WGS) entry which is preliminary data.</text>
</comment>
<protein>
    <recommendedName>
        <fullName evidence="8">Homeobox domain-containing protein</fullName>
    </recommendedName>
</protein>
<feature type="DNA-binding region" description="Homeobox" evidence="6">
    <location>
        <begin position="161"/>
        <end position="220"/>
    </location>
</feature>
<dbReference type="PROSITE" id="PS00027">
    <property type="entry name" value="HOMEOBOX_1"/>
    <property type="match status" value="1"/>
</dbReference>
<dbReference type="PANTHER" id="PTHR24329">
    <property type="entry name" value="HOMEOBOX PROTEIN ARISTALESS"/>
    <property type="match status" value="1"/>
</dbReference>
<evidence type="ECO:0000256" key="6">
    <source>
        <dbReference type="PROSITE-ProRule" id="PRU00108"/>
    </source>
</evidence>
<dbReference type="InterPro" id="IPR017970">
    <property type="entry name" value="Homeobox_CS"/>
</dbReference>
<dbReference type="GO" id="GO:0005634">
    <property type="term" value="C:nucleus"/>
    <property type="evidence" value="ECO:0007669"/>
    <property type="project" value="UniProtKB-SubCell"/>
</dbReference>
<dbReference type="GO" id="GO:0000981">
    <property type="term" value="F:DNA-binding transcription factor activity, RNA polymerase II-specific"/>
    <property type="evidence" value="ECO:0007669"/>
    <property type="project" value="InterPro"/>
</dbReference>
<gene>
    <name evidence="9" type="ORF">CHS0354_014534</name>
</gene>
<dbReference type="FunFam" id="1.10.10.60:FF:000102">
    <property type="entry name" value="Aristaless related homeobox"/>
    <property type="match status" value="1"/>
</dbReference>
<dbReference type="GO" id="GO:0000977">
    <property type="term" value="F:RNA polymerase II transcription regulatory region sequence-specific DNA binding"/>
    <property type="evidence" value="ECO:0007669"/>
    <property type="project" value="TreeGrafter"/>
</dbReference>
<accession>A0AAE0SA97</accession>
<evidence type="ECO:0000256" key="7">
    <source>
        <dbReference type="RuleBase" id="RU000682"/>
    </source>
</evidence>
<evidence type="ECO:0000259" key="8">
    <source>
        <dbReference type="PROSITE" id="PS50071"/>
    </source>
</evidence>
<dbReference type="Pfam" id="PF00046">
    <property type="entry name" value="Homeodomain"/>
    <property type="match status" value="1"/>
</dbReference>
<feature type="domain" description="Homeobox" evidence="8">
    <location>
        <begin position="159"/>
        <end position="219"/>
    </location>
</feature>
<evidence type="ECO:0000256" key="2">
    <source>
        <dbReference type="ARBA" id="ARBA00022473"/>
    </source>
</evidence>
<evidence type="ECO:0000256" key="4">
    <source>
        <dbReference type="ARBA" id="ARBA00023155"/>
    </source>
</evidence>
<name>A0AAE0SA97_9BIVA</name>